<dbReference type="Proteomes" id="UP000001942">
    <property type="component" value="Chromosome"/>
</dbReference>
<keyword evidence="1" id="KW-0472">Membrane</keyword>
<dbReference type="KEGG" id="nse:NSE_0072"/>
<keyword evidence="1" id="KW-0812">Transmembrane</keyword>
<gene>
    <name evidence="2" type="ordered locus">NSE_0072</name>
</gene>
<feature type="transmembrane region" description="Helical" evidence="1">
    <location>
        <begin position="49"/>
        <end position="69"/>
    </location>
</feature>
<keyword evidence="1" id="KW-1133">Transmembrane helix</keyword>
<dbReference type="RefSeq" id="WP_011451479.1">
    <property type="nucleotide sequence ID" value="NC_007798.1"/>
</dbReference>
<organism evidence="2 3">
    <name type="scientific">Ehrlichia sennetsu (strain ATCC VR-367 / Miyayama)</name>
    <name type="common">Neorickettsia sennetsu</name>
    <dbReference type="NCBI Taxonomy" id="222891"/>
    <lineage>
        <taxon>Bacteria</taxon>
        <taxon>Pseudomonadati</taxon>
        <taxon>Pseudomonadota</taxon>
        <taxon>Alphaproteobacteria</taxon>
        <taxon>Rickettsiales</taxon>
        <taxon>Anaplasmataceae</taxon>
        <taxon>Ehrlichia</taxon>
    </lineage>
</organism>
<reference evidence="2 3" key="1">
    <citation type="journal article" date="2006" name="PLoS Genet.">
        <title>Comparative genomics of emerging human ehrlichiosis agents.</title>
        <authorList>
            <person name="Dunning Hotopp J.C."/>
            <person name="Lin M."/>
            <person name="Madupu R."/>
            <person name="Crabtree J."/>
            <person name="Angiuoli S.V."/>
            <person name="Eisen J.A."/>
            <person name="Seshadri R."/>
            <person name="Ren Q."/>
            <person name="Wu M."/>
            <person name="Utterback T.R."/>
            <person name="Smith S."/>
            <person name="Lewis M."/>
            <person name="Khouri H."/>
            <person name="Zhang C."/>
            <person name="Niu H."/>
            <person name="Lin Q."/>
            <person name="Ohashi N."/>
            <person name="Zhi N."/>
            <person name="Nelson W."/>
            <person name="Brinkac L.M."/>
            <person name="Dodson R.J."/>
            <person name="Rosovitz M.J."/>
            <person name="Sundaram J."/>
            <person name="Daugherty S.C."/>
            <person name="Davidsen T."/>
            <person name="Durkin A.S."/>
            <person name="Gwinn M."/>
            <person name="Haft D.H."/>
            <person name="Selengut J.D."/>
            <person name="Sullivan S.A."/>
            <person name="Zafar N."/>
            <person name="Zhou L."/>
            <person name="Benahmed F."/>
            <person name="Forberger H."/>
            <person name="Halpin R."/>
            <person name="Mulligan S."/>
            <person name="Robinson J."/>
            <person name="White O."/>
            <person name="Rikihisa Y."/>
            <person name="Tettelin H."/>
        </authorList>
    </citation>
    <scope>NUCLEOTIDE SEQUENCE [LARGE SCALE GENOMIC DNA]</scope>
    <source>
        <strain evidence="3">ATCC VR-367 / Miyayama</strain>
    </source>
</reference>
<dbReference type="HOGENOM" id="CLU_2070612_0_0_5"/>
<evidence type="ECO:0000313" key="2">
    <source>
        <dbReference type="EMBL" id="ABD45998.1"/>
    </source>
</evidence>
<accession>Q2GEX3</accession>
<keyword evidence="3" id="KW-1185">Reference proteome</keyword>
<name>Q2GEX3_EHRS3</name>
<feature type="transmembrane region" description="Helical" evidence="1">
    <location>
        <begin position="16"/>
        <end position="37"/>
    </location>
</feature>
<evidence type="ECO:0000256" key="1">
    <source>
        <dbReference type="SAM" id="Phobius"/>
    </source>
</evidence>
<dbReference type="AlphaFoldDB" id="Q2GEX3"/>
<dbReference type="EMBL" id="CP000237">
    <property type="protein sequence ID" value="ABD45998.1"/>
    <property type="molecule type" value="Genomic_DNA"/>
</dbReference>
<proteinExistence type="predicted"/>
<sequence>MSFIRALRSRHWQDRTLLAACVAGIVMVVGGLALGIAEAVIDNQRGDTIMALRWCMLALIALFTIPYVFHMCSVMGVEGRGDSPRDEEVDGQRCIVHGPSCKLASSEAEGAAGGICRD</sequence>
<evidence type="ECO:0000313" key="3">
    <source>
        <dbReference type="Proteomes" id="UP000001942"/>
    </source>
</evidence>
<protein>
    <submittedName>
        <fullName evidence="2">Uncharacterized protein</fullName>
    </submittedName>
</protein>